<feature type="region of interest" description="Disordered" evidence="1">
    <location>
        <begin position="72"/>
        <end position="91"/>
    </location>
</feature>
<feature type="transmembrane region" description="Helical" evidence="2">
    <location>
        <begin position="294"/>
        <end position="315"/>
    </location>
</feature>
<sequence length="361" mass="37636">MFATPRQGGALGTDVAGVRPGRVSTASSSSPAFDSVLMVELREVRESLRNLTGVATSIQEHVSMLHRRMPADSALPQAPGPSCPAPAGSQRAPLSTVNQLAAAAPAAGLGTSIGSSLQPLPLAAEPGLQAAVSTAPGSSTAAVPAQAEAGGLSMELPDSAVFPRHTTASSRGSHSPARRVGSVVSRSSTGQTGMSSQSSQLRETIVLTRRDIARADDPTRGVIGSTSRLTTPVIRSARDVYLSEEGRSTAIVRRISLLSNNSLLSAMGHVFCWTGSGQTKRRCTPLHPSSQVRLAIDLLSLVALLYDLVTVPYLLAFDTPLQGALLAISSVTIAFWTLDLVLNFFTGSLSAENHRISVNLR</sequence>
<keyword evidence="2" id="KW-0472">Membrane</keyword>
<reference evidence="3" key="1">
    <citation type="submission" date="2023-10" db="EMBL/GenBank/DDBJ databases">
        <authorList>
            <person name="Chen Y."/>
            <person name="Shah S."/>
            <person name="Dougan E. K."/>
            <person name="Thang M."/>
            <person name="Chan C."/>
        </authorList>
    </citation>
    <scope>NUCLEOTIDE SEQUENCE [LARGE SCALE GENOMIC DNA]</scope>
</reference>
<evidence type="ECO:0000313" key="3">
    <source>
        <dbReference type="EMBL" id="CAK0826813.1"/>
    </source>
</evidence>
<keyword evidence="4" id="KW-1185">Reference proteome</keyword>
<dbReference type="Proteomes" id="UP001189429">
    <property type="component" value="Unassembled WGS sequence"/>
</dbReference>
<evidence type="ECO:0000256" key="1">
    <source>
        <dbReference type="SAM" id="MobiDB-lite"/>
    </source>
</evidence>
<accession>A0ABN9S4W2</accession>
<feature type="non-terminal residue" evidence="3">
    <location>
        <position position="361"/>
    </location>
</feature>
<keyword evidence="2" id="KW-0812">Transmembrane</keyword>
<evidence type="ECO:0000256" key="2">
    <source>
        <dbReference type="SAM" id="Phobius"/>
    </source>
</evidence>
<dbReference type="EMBL" id="CAUYUJ010009446">
    <property type="protein sequence ID" value="CAK0826813.1"/>
    <property type="molecule type" value="Genomic_DNA"/>
</dbReference>
<comment type="caution">
    <text evidence="3">The sequence shown here is derived from an EMBL/GenBank/DDBJ whole genome shotgun (WGS) entry which is preliminary data.</text>
</comment>
<name>A0ABN9S4W2_9DINO</name>
<proteinExistence type="predicted"/>
<feature type="region of interest" description="Disordered" evidence="1">
    <location>
        <begin position="164"/>
        <end position="201"/>
    </location>
</feature>
<keyword evidence="2" id="KW-1133">Transmembrane helix</keyword>
<feature type="compositionally biased region" description="Low complexity" evidence="1">
    <location>
        <begin position="178"/>
        <end position="200"/>
    </location>
</feature>
<evidence type="ECO:0000313" key="4">
    <source>
        <dbReference type="Proteomes" id="UP001189429"/>
    </source>
</evidence>
<organism evidence="3 4">
    <name type="scientific">Prorocentrum cordatum</name>
    <dbReference type="NCBI Taxonomy" id="2364126"/>
    <lineage>
        <taxon>Eukaryota</taxon>
        <taxon>Sar</taxon>
        <taxon>Alveolata</taxon>
        <taxon>Dinophyceae</taxon>
        <taxon>Prorocentrales</taxon>
        <taxon>Prorocentraceae</taxon>
        <taxon>Prorocentrum</taxon>
    </lineage>
</organism>
<gene>
    <name evidence="3" type="ORF">PCOR1329_LOCUS26514</name>
</gene>
<feature type="transmembrane region" description="Helical" evidence="2">
    <location>
        <begin position="321"/>
        <end position="345"/>
    </location>
</feature>
<protein>
    <submittedName>
        <fullName evidence="3">Uncharacterized protein</fullName>
    </submittedName>
</protein>
<feature type="region of interest" description="Disordered" evidence="1">
    <location>
        <begin position="1"/>
        <end position="29"/>
    </location>
</feature>